<dbReference type="CDD" id="cd05403">
    <property type="entry name" value="NT_KNTase_like"/>
    <property type="match status" value="1"/>
</dbReference>
<dbReference type="PANTHER" id="PTHR33933:SF1">
    <property type="entry name" value="PROTEIN ADENYLYLTRANSFERASE MNTA-RELATED"/>
    <property type="match status" value="1"/>
</dbReference>
<dbReference type="SUPFAM" id="SSF81301">
    <property type="entry name" value="Nucleotidyltransferase"/>
    <property type="match status" value="1"/>
</dbReference>
<organism evidence="2 3">
    <name type="scientific">Candidatus Hakubella thermalkaliphila</name>
    <dbReference type="NCBI Taxonomy" id="2754717"/>
    <lineage>
        <taxon>Bacteria</taxon>
        <taxon>Bacillati</taxon>
        <taxon>Actinomycetota</taxon>
        <taxon>Actinomycetota incertae sedis</taxon>
        <taxon>Candidatus Hakubellales</taxon>
        <taxon>Candidatus Hakubellaceae</taxon>
        <taxon>Candidatus Hakubella</taxon>
    </lineage>
</organism>
<evidence type="ECO:0000313" key="2">
    <source>
        <dbReference type="EMBL" id="GFP32594.1"/>
    </source>
</evidence>
<evidence type="ECO:0000259" key="1">
    <source>
        <dbReference type="Pfam" id="PF01909"/>
    </source>
</evidence>
<dbReference type="GO" id="GO:0016779">
    <property type="term" value="F:nucleotidyltransferase activity"/>
    <property type="evidence" value="ECO:0007669"/>
    <property type="project" value="InterPro"/>
</dbReference>
<protein>
    <recommendedName>
        <fullName evidence="1">Polymerase nucleotidyl transferase domain-containing protein</fullName>
    </recommendedName>
</protein>
<dbReference type="Proteomes" id="UP000568877">
    <property type="component" value="Unassembled WGS sequence"/>
</dbReference>
<reference evidence="2 3" key="1">
    <citation type="journal article" date="2020" name="Front. Microbiol.">
        <title>Single-cell genomics of novel Actinobacteria with the Wood-Ljungdahl pathway discovered in a serpentinizing system.</title>
        <authorList>
            <person name="Merino N."/>
            <person name="Kawai M."/>
            <person name="Boyd E.S."/>
            <person name="Colman D.R."/>
            <person name="McGlynn S.E."/>
            <person name="Nealson K.H."/>
            <person name="Kurokawa K."/>
            <person name="Hongoh Y."/>
        </authorList>
    </citation>
    <scope>NUCLEOTIDE SEQUENCE [LARGE SCALE GENOMIC DNA]</scope>
    <source>
        <strain evidence="2 3">S42</strain>
    </source>
</reference>
<dbReference type="PANTHER" id="PTHR33933">
    <property type="entry name" value="NUCLEOTIDYLTRANSFERASE"/>
    <property type="match status" value="1"/>
</dbReference>
<accession>A0A6V8PLH6</accession>
<comment type="caution">
    <text evidence="2">The sequence shown here is derived from an EMBL/GenBank/DDBJ whole genome shotgun (WGS) entry which is preliminary data.</text>
</comment>
<feature type="domain" description="Polymerase nucleotidyl transferase" evidence="1">
    <location>
        <begin position="16"/>
        <end position="109"/>
    </location>
</feature>
<proteinExistence type="predicted"/>
<dbReference type="InterPro" id="IPR052548">
    <property type="entry name" value="Type_VII_TA_antitoxin"/>
</dbReference>
<dbReference type="EMBL" id="BLSA01000106">
    <property type="protein sequence ID" value="GFP32594.1"/>
    <property type="molecule type" value="Genomic_DNA"/>
</dbReference>
<dbReference type="Pfam" id="PF01909">
    <property type="entry name" value="NTP_transf_2"/>
    <property type="match status" value="1"/>
</dbReference>
<dbReference type="InterPro" id="IPR002934">
    <property type="entry name" value="Polymerase_NTP_transf_dom"/>
</dbReference>
<dbReference type="InterPro" id="IPR043519">
    <property type="entry name" value="NT_sf"/>
</dbReference>
<name>A0A6V8PLH6_9ACTN</name>
<gene>
    <name evidence="2" type="ORF">HKBW3S42_00898</name>
</gene>
<dbReference type="Gene3D" id="3.30.460.10">
    <property type="entry name" value="Beta Polymerase, domain 2"/>
    <property type="match status" value="1"/>
</dbReference>
<dbReference type="AlphaFoldDB" id="A0A6V8PLH6"/>
<evidence type="ECO:0000313" key="3">
    <source>
        <dbReference type="Proteomes" id="UP000568877"/>
    </source>
</evidence>
<sequence>MNKLLLKRKRKLEEELKRILEILIGEYQPHKIVLFGSLAKETIGEWSDIDLFLIKETPKRYLDRIDEVVHLVHPKVGIDLFVLTPEEIRKALDEEDPYIREILTEGRVLYEKTG</sequence>